<evidence type="ECO:0000313" key="3">
    <source>
        <dbReference type="EMBL" id="PQP92264.1"/>
    </source>
</evidence>
<name>A0A314XFL4_PRUYE</name>
<comment type="caution">
    <text evidence="3">The sequence shown here is derived from an EMBL/GenBank/DDBJ whole genome shotgun (WGS) entry which is preliminary data.</text>
</comment>
<dbReference type="AlphaFoldDB" id="A0A314XFL4"/>
<sequence length="153" mass="17178">MAPEYAMEGLYSVKSDVFSFGVLLLEIITGRRNFLGFHPTNHAPTLIANGINCSWQLWNETKELELMDPLLKDSCSPNEFLRYLHIGLLCVQEDANNRPTMSSIVRMLNGEAVSLSRLEKPAFFTGRSTDHHDQENAHNCSANGLTISNDLPR</sequence>
<dbReference type="GO" id="GO:0004672">
    <property type="term" value="F:protein kinase activity"/>
    <property type="evidence" value="ECO:0007669"/>
    <property type="project" value="InterPro"/>
</dbReference>
<dbReference type="EMBL" id="PJQY01002596">
    <property type="protein sequence ID" value="PQP92264.1"/>
    <property type="molecule type" value="Genomic_DNA"/>
</dbReference>
<dbReference type="PROSITE" id="PS50011">
    <property type="entry name" value="PROTEIN_KINASE_DOM"/>
    <property type="match status" value="1"/>
</dbReference>
<evidence type="ECO:0000259" key="2">
    <source>
        <dbReference type="PROSITE" id="PS50011"/>
    </source>
</evidence>
<protein>
    <submittedName>
        <fullName evidence="3">Cysteine-rich receptor-like protein kinase 10 isoform X1</fullName>
    </submittedName>
</protein>
<dbReference type="PANTHER" id="PTHR27006:SF586">
    <property type="entry name" value="CYSTEINE-RICH RECEPTOR-LIKE PROTEIN KINASE 10"/>
    <property type="match status" value="1"/>
</dbReference>
<dbReference type="InterPro" id="IPR011009">
    <property type="entry name" value="Kinase-like_dom_sf"/>
</dbReference>
<proteinExistence type="predicted"/>
<feature type="domain" description="Protein kinase" evidence="2">
    <location>
        <begin position="1"/>
        <end position="123"/>
    </location>
</feature>
<dbReference type="GO" id="GO:0005524">
    <property type="term" value="F:ATP binding"/>
    <property type="evidence" value="ECO:0007669"/>
    <property type="project" value="InterPro"/>
</dbReference>
<evidence type="ECO:0000313" key="4">
    <source>
        <dbReference type="Proteomes" id="UP000250321"/>
    </source>
</evidence>
<dbReference type="InterPro" id="IPR001245">
    <property type="entry name" value="Ser-Thr/Tyr_kinase_cat_dom"/>
</dbReference>
<dbReference type="OrthoDB" id="1150135at2759"/>
<keyword evidence="3" id="KW-0675">Receptor</keyword>
<organism evidence="3 4">
    <name type="scientific">Prunus yedoensis var. nudiflora</name>
    <dbReference type="NCBI Taxonomy" id="2094558"/>
    <lineage>
        <taxon>Eukaryota</taxon>
        <taxon>Viridiplantae</taxon>
        <taxon>Streptophyta</taxon>
        <taxon>Embryophyta</taxon>
        <taxon>Tracheophyta</taxon>
        <taxon>Spermatophyta</taxon>
        <taxon>Magnoliopsida</taxon>
        <taxon>eudicotyledons</taxon>
        <taxon>Gunneridae</taxon>
        <taxon>Pentapetalae</taxon>
        <taxon>rosids</taxon>
        <taxon>fabids</taxon>
        <taxon>Rosales</taxon>
        <taxon>Rosaceae</taxon>
        <taxon>Amygdaloideae</taxon>
        <taxon>Amygdaleae</taxon>
        <taxon>Prunus</taxon>
    </lineage>
</organism>
<keyword evidence="4" id="KW-1185">Reference proteome</keyword>
<feature type="compositionally biased region" description="Polar residues" evidence="1">
    <location>
        <begin position="137"/>
        <end position="153"/>
    </location>
</feature>
<dbReference type="SUPFAM" id="SSF56112">
    <property type="entry name" value="Protein kinase-like (PK-like)"/>
    <property type="match status" value="1"/>
</dbReference>
<dbReference type="STRING" id="2094558.A0A314XFL4"/>
<reference evidence="3 4" key="1">
    <citation type="submission" date="2018-02" db="EMBL/GenBank/DDBJ databases">
        <title>Draft genome of wild Prunus yedoensis var. nudiflora.</title>
        <authorList>
            <person name="Baek S."/>
            <person name="Kim J.-H."/>
            <person name="Choi K."/>
            <person name="Kim G.-B."/>
            <person name="Cho A."/>
            <person name="Jang H."/>
            <person name="Shin C.-H."/>
            <person name="Yu H.-J."/>
            <person name="Mun J.-H."/>
        </authorList>
    </citation>
    <scope>NUCLEOTIDE SEQUENCE [LARGE SCALE GENOMIC DNA]</scope>
    <source>
        <strain evidence="4">cv. Jeju island</strain>
        <tissue evidence="3">Leaf</tissue>
    </source>
</reference>
<keyword evidence="3" id="KW-0418">Kinase</keyword>
<keyword evidence="3" id="KW-0808">Transferase</keyword>
<dbReference type="InterPro" id="IPR000719">
    <property type="entry name" value="Prot_kinase_dom"/>
</dbReference>
<dbReference type="Proteomes" id="UP000250321">
    <property type="component" value="Unassembled WGS sequence"/>
</dbReference>
<gene>
    <name evidence="3" type="ORF">Pyn_14299</name>
</gene>
<dbReference type="Pfam" id="PF07714">
    <property type="entry name" value="PK_Tyr_Ser-Thr"/>
    <property type="match status" value="1"/>
</dbReference>
<dbReference type="PANTHER" id="PTHR27006">
    <property type="entry name" value="PROMASTIGOTE SURFACE ANTIGEN PROTEIN PSA"/>
    <property type="match status" value="1"/>
</dbReference>
<dbReference type="Gene3D" id="1.10.510.10">
    <property type="entry name" value="Transferase(Phosphotransferase) domain 1"/>
    <property type="match status" value="1"/>
</dbReference>
<feature type="region of interest" description="Disordered" evidence="1">
    <location>
        <begin position="127"/>
        <end position="153"/>
    </location>
</feature>
<evidence type="ECO:0000256" key="1">
    <source>
        <dbReference type="SAM" id="MobiDB-lite"/>
    </source>
</evidence>
<accession>A0A314XFL4</accession>